<organism evidence="10 11">
    <name type="scientific">Scleropages formosus</name>
    <name type="common">Asian bonytongue</name>
    <name type="synonym">Osteoglossum formosum</name>
    <dbReference type="NCBI Taxonomy" id="113540"/>
    <lineage>
        <taxon>Eukaryota</taxon>
        <taxon>Metazoa</taxon>
        <taxon>Chordata</taxon>
        <taxon>Craniata</taxon>
        <taxon>Vertebrata</taxon>
        <taxon>Euteleostomi</taxon>
        <taxon>Actinopterygii</taxon>
        <taxon>Neopterygii</taxon>
        <taxon>Teleostei</taxon>
        <taxon>Osteoglossocephala</taxon>
        <taxon>Osteoglossomorpha</taxon>
        <taxon>Osteoglossiformes</taxon>
        <taxon>Osteoglossidae</taxon>
        <taxon>Scleropages</taxon>
    </lineage>
</organism>
<evidence type="ECO:0000259" key="9">
    <source>
        <dbReference type="SMART" id="SM01275"/>
    </source>
</evidence>
<reference evidence="10" key="3">
    <citation type="submission" date="2025-09" db="UniProtKB">
        <authorList>
            <consortium name="Ensembl"/>
        </authorList>
    </citation>
    <scope>IDENTIFICATION</scope>
</reference>
<dbReference type="InterPro" id="IPR046370">
    <property type="entry name" value="MAML_N_sf"/>
</dbReference>
<dbReference type="InterPro" id="IPR046369">
    <property type="entry name" value="MAML1-3"/>
</dbReference>
<feature type="region of interest" description="Disordered" evidence="8">
    <location>
        <begin position="700"/>
        <end position="737"/>
    </location>
</feature>
<feature type="region of interest" description="Disordered" evidence="8">
    <location>
        <begin position="472"/>
        <end position="503"/>
    </location>
</feature>
<dbReference type="GO" id="GO:0016607">
    <property type="term" value="C:nuclear speck"/>
    <property type="evidence" value="ECO:0007669"/>
    <property type="project" value="UniProtKB-SubCell"/>
</dbReference>
<dbReference type="PANTHER" id="PTHR15692:SF9">
    <property type="entry name" value="MASTERMIND-LIKE PROTEIN 2"/>
    <property type="match status" value="1"/>
</dbReference>
<dbReference type="InterPro" id="IPR019082">
    <property type="entry name" value="Mastermind-like_N"/>
</dbReference>
<dbReference type="SMART" id="SM01275">
    <property type="entry name" value="MamL-1"/>
    <property type="match status" value="1"/>
</dbReference>
<keyword evidence="11" id="KW-1185">Reference proteome</keyword>
<evidence type="ECO:0000256" key="8">
    <source>
        <dbReference type="SAM" id="MobiDB-lite"/>
    </source>
</evidence>
<evidence type="ECO:0000256" key="5">
    <source>
        <dbReference type="ARBA" id="ARBA00023159"/>
    </source>
</evidence>
<accession>A0A8C9SP57</accession>
<dbReference type="GO" id="GO:0003713">
    <property type="term" value="F:transcription coactivator activity"/>
    <property type="evidence" value="ECO:0007669"/>
    <property type="project" value="InterPro"/>
</dbReference>
<keyword evidence="4" id="KW-0805">Transcription regulation</keyword>
<comment type="subcellular location">
    <subcellularLocation>
        <location evidence="1">Nucleus speckle</location>
    </subcellularLocation>
</comment>
<dbReference type="Pfam" id="PF09596">
    <property type="entry name" value="MamL-1"/>
    <property type="match status" value="1"/>
</dbReference>
<reference evidence="10" key="2">
    <citation type="submission" date="2025-08" db="UniProtKB">
        <authorList>
            <consortium name="Ensembl"/>
        </authorList>
    </citation>
    <scope>IDENTIFICATION</scope>
</reference>
<evidence type="ECO:0000256" key="6">
    <source>
        <dbReference type="ARBA" id="ARBA00023163"/>
    </source>
</evidence>
<dbReference type="Proteomes" id="UP000694397">
    <property type="component" value="Chromosome 10"/>
</dbReference>
<evidence type="ECO:0000256" key="1">
    <source>
        <dbReference type="ARBA" id="ARBA00004324"/>
    </source>
</evidence>
<feature type="compositionally biased region" description="Basic and acidic residues" evidence="8">
    <location>
        <begin position="108"/>
        <end position="133"/>
    </location>
</feature>
<feature type="domain" description="Neurogenic mastermind-like N-terminal" evidence="9">
    <location>
        <begin position="37"/>
        <end position="97"/>
    </location>
</feature>
<dbReference type="Ensembl" id="ENSSFOT00015037101.2">
    <property type="protein sequence ID" value="ENSSFOP00015036706.2"/>
    <property type="gene ID" value="ENSSFOG00015023340.2"/>
</dbReference>
<dbReference type="OrthoDB" id="9908492at2759"/>
<evidence type="ECO:0000256" key="4">
    <source>
        <dbReference type="ARBA" id="ARBA00023015"/>
    </source>
</evidence>
<dbReference type="Gene3D" id="6.10.250.970">
    <property type="match status" value="1"/>
</dbReference>
<comment type="similarity">
    <text evidence="2">Belongs to the mastermind family.</text>
</comment>
<reference evidence="10 11" key="1">
    <citation type="submission" date="2019-04" db="EMBL/GenBank/DDBJ databases">
        <authorList>
            <consortium name="Wellcome Sanger Institute Data Sharing"/>
        </authorList>
    </citation>
    <scope>NUCLEOTIDE SEQUENCE [LARGE SCALE GENOMIC DNA]</scope>
</reference>
<evidence type="ECO:0000313" key="10">
    <source>
        <dbReference type="Ensembl" id="ENSSFOP00015036706.2"/>
    </source>
</evidence>
<proteinExistence type="inferred from homology"/>
<keyword evidence="3" id="KW-0914">Notch signaling pathway</keyword>
<gene>
    <name evidence="10" type="primary">zmp:0000001236</name>
</gene>
<keyword evidence="5" id="KW-0010">Activator</keyword>
<evidence type="ECO:0000256" key="3">
    <source>
        <dbReference type="ARBA" id="ARBA00022976"/>
    </source>
</evidence>
<dbReference type="PANTHER" id="PTHR15692">
    <property type="entry name" value="MASTERMIND-LIKE"/>
    <property type="match status" value="1"/>
</dbReference>
<dbReference type="GeneTree" id="ENSGT00950000183201"/>
<dbReference type="GO" id="GO:0007221">
    <property type="term" value="P:positive regulation of transcription of Notch receptor target"/>
    <property type="evidence" value="ECO:0007669"/>
    <property type="project" value="InterPro"/>
</dbReference>
<feature type="compositionally biased region" description="Polar residues" evidence="8">
    <location>
        <begin position="492"/>
        <end position="503"/>
    </location>
</feature>
<evidence type="ECO:0000256" key="7">
    <source>
        <dbReference type="ARBA" id="ARBA00023242"/>
    </source>
</evidence>
<protein>
    <recommendedName>
        <fullName evidence="9">Neurogenic mastermind-like N-terminal domain-containing protein</fullName>
    </recommendedName>
</protein>
<feature type="region of interest" description="Disordered" evidence="8">
    <location>
        <begin position="89"/>
        <end position="163"/>
    </location>
</feature>
<evidence type="ECO:0000313" key="11">
    <source>
        <dbReference type="Proteomes" id="UP000694397"/>
    </source>
</evidence>
<keyword evidence="7" id="KW-0539">Nucleus</keyword>
<dbReference type="AlphaFoldDB" id="A0A8C9SP57"/>
<name>A0A8C9SP57_SCLFO</name>
<sequence length="851" mass="91682">MGEAAPPQPAAAGFAPVFAVGIPGPVAGGHARGPAVPQLHSAIVERLRARIELCRRHHSSCESRYRRGQAESWEREHESTLHLLSLAHQGAGGRRARGSRAAAAQQHAAEHSGGRANGEPHRPQGDAERDSKSSTRIALQGSLRRKIEGQPPEYNSKEARSSEEVLNSVFKRIRTDGDTLLHGGCVFSNGQSQAPAGNSPTSHNVQTKDNDTIGQAIGSDLLSLALKEVKKEPGDIPSCGKSFASTSNTFNFKDEGASQIDPELQDLFDELTKSVTPLNEHDFEKILKQEDGFSMEMGRLGSKGGREQCSHIDKVIKTEYSPGFQQDDGGSAQLGTACVGSAFMSSGTVAMVPKNSHQGSQGPLAVPGGLNSWLEVSHAEQLKQMAANQQPSMLLQSQQPSQPRVVASWSSAVAPSSAPGLYSLKKMLGPTSVCQPGISPLYRGLPPLDVSQKKGVSDCLVQLGGHCGSSLEDASGPLSQAPLLENPHGKQQGHSMQIQNQQAPARFQTPHLPILPSPCQPNKSLLLKTNVTQHGPGLHIKLSQQRQEKLGAQDRSNCQLTRPPPEYNQSRQSMSDVLQPNIYTAGGFPSSVSSSQPLSNTVSSQSSFYANTSHFLSSQDAKVTPSPGERFTMGPNHQSVRFTQVDVDQLEQSSNKNHLEPMRPATTQRLENMLTNTSVTAPTNWAQDSRQVPIPQMLSTTRFSDSPRPHHSGQTDMESHQFPQRPIHPPSQVSSDISQLPLNQTMNRQTVVTTRVPVPISSQLNVSPLPANLSQASAVPDGGYTASGQNPRPYQTRHGSSLTLDFLPEGDNMVPEINTESDFIDSLLKSGSSNDDWMKDINLDEILGNHA</sequence>
<evidence type="ECO:0000256" key="2">
    <source>
        <dbReference type="ARBA" id="ARBA00008081"/>
    </source>
</evidence>
<keyword evidence="6" id="KW-0804">Transcription</keyword>
<feature type="region of interest" description="Disordered" evidence="8">
    <location>
        <begin position="543"/>
        <end position="571"/>
    </location>
</feature>